<protein>
    <recommendedName>
        <fullName evidence="4">Ubiquitin-conjugating enzyme E2-binding protein</fullName>
    </recommendedName>
</protein>
<sequence>MSNHPALPKSAYSALGLPPSVVRILMNPKPPPPTTAAPELHQNATDFTERLPENESHIMLYAELLLHIRTITLFASLRSHHTRETKARLDADGNLITVSHEGYKATIRLPIQVEGKGDAALELPAQPPSKELTLRLQMEEQEDSDMLGLMAEARKANIVPWDGVTLSKQEGVELRCSNCEGVVLKSQAVDEWKDLPNENWAEMMDFWHCHKPDEHHLHDDTHGVGGQKGYAAGNRLKAVDCVGFVDLTSFLLSERDCEGARVLPDEERSDAAVVCRHCGHTLGKQDTAADGWRIWKWCLSVSFGPTSSPSYSTYSVQKWISARLLYLVENVGVRKFHIHPPPSPPTPASTPAPSSTASVLLWVFTPDLMFSSSISRPHRTDPTRAVKGFFKKQTWAPLQPGEPESATIEDVEFPQELYEELEKSLDESQAVLPATARKFQEWDVGLLERFDVGEEVLGGVDSAGEGMEGEEGEEGEEGLGGGDVSDERRGRRTKR</sequence>
<name>A0A163FNX7_DIDRA</name>
<dbReference type="GO" id="GO:0031624">
    <property type="term" value="F:ubiquitin conjugating enzyme binding"/>
    <property type="evidence" value="ECO:0007669"/>
    <property type="project" value="TreeGrafter"/>
</dbReference>
<organism evidence="2 3">
    <name type="scientific">Didymella rabiei</name>
    <name type="common">Chickpea ascochyta blight fungus</name>
    <name type="synonym">Mycosphaerella rabiei</name>
    <dbReference type="NCBI Taxonomy" id="5454"/>
    <lineage>
        <taxon>Eukaryota</taxon>
        <taxon>Fungi</taxon>
        <taxon>Dikarya</taxon>
        <taxon>Ascomycota</taxon>
        <taxon>Pezizomycotina</taxon>
        <taxon>Dothideomycetes</taxon>
        <taxon>Pleosporomycetidae</taxon>
        <taxon>Pleosporales</taxon>
        <taxon>Pleosporineae</taxon>
        <taxon>Didymellaceae</taxon>
        <taxon>Ascochyta</taxon>
    </lineage>
</organism>
<dbReference type="GO" id="GO:0005829">
    <property type="term" value="C:cytosol"/>
    <property type="evidence" value="ECO:0007669"/>
    <property type="project" value="TreeGrafter"/>
</dbReference>
<reference evidence="2 3" key="1">
    <citation type="journal article" date="2016" name="Sci. Rep.">
        <title>Draft genome sequencing and secretome analysis of fungal phytopathogen Ascochyta rabiei provides insight into the necrotrophic effector repertoire.</title>
        <authorList>
            <person name="Verma S."/>
            <person name="Gazara R.K."/>
            <person name="Nizam S."/>
            <person name="Parween S."/>
            <person name="Chattopadhyay D."/>
            <person name="Verma P.K."/>
        </authorList>
    </citation>
    <scope>NUCLEOTIDE SEQUENCE [LARGE SCALE GENOMIC DNA]</scope>
    <source>
        <strain evidence="2 3">ArDII</strain>
    </source>
</reference>
<dbReference type="STRING" id="5454.A0A163FNX7"/>
<dbReference type="PANTHER" id="PTHR31531">
    <property type="entry name" value="E3 UBIQUITIN-PROTEIN LIGASE E3D FAMILY MEMBER"/>
    <property type="match status" value="1"/>
</dbReference>
<keyword evidence="3" id="KW-1185">Reference proteome</keyword>
<dbReference type="GO" id="GO:0006513">
    <property type="term" value="P:protein monoubiquitination"/>
    <property type="evidence" value="ECO:0007669"/>
    <property type="project" value="TreeGrafter"/>
</dbReference>
<dbReference type="GO" id="GO:0030332">
    <property type="term" value="F:cyclin binding"/>
    <property type="evidence" value="ECO:0007669"/>
    <property type="project" value="TreeGrafter"/>
</dbReference>
<dbReference type="Proteomes" id="UP000076837">
    <property type="component" value="Unassembled WGS sequence"/>
</dbReference>
<dbReference type="GO" id="GO:0005634">
    <property type="term" value="C:nucleus"/>
    <property type="evidence" value="ECO:0007669"/>
    <property type="project" value="TreeGrafter"/>
</dbReference>
<dbReference type="GO" id="GO:0000151">
    <property type="term" value="C:ubiquitin ligase complex"/>
    <property type="evidence" value="ECO:0007669"/>
    <property type="project" value="TreeGrafter"/>
</dbReference>
<evidence type="ECO:0000313" key="3">
    <source>
        <dbReference type="Proteomes" id="UP000076837"/>
    </source>
</evidence>
<gene>
    <name evidence="2" type="ORF">ST47_g4355</name>
</gene>
<dbReference type="GO" id="GO:0051865">
    <property type="term" value="P:protein autoubiquitination"/>
    <property type="evidence" value="ECO:0007669"/>
    <property type="project" value="TreeGrafter"/>
</dbReference>
<dbReference type="InterPro" id="IPR019193">
    <property type="entry name" value="UBQ-conj_enz_E2-bd_prot"/>
</dbReference>
<proteinExistence type="predicted"/>
<feature type="compositionally biased region" description="Acidic residues" evidence="1">
    <location>
        <begin position="467"/>
        <end position="477"/>
    </location>
</feature>
<feature type="region of interest" description="Disordered" evidence="1">
    <location>
        <begin position="457"/>
        <end position="495"/>
    </location>
</feature>
<accession>A0A163FNX7</accession>
<dbReference type="PANTHER" id="PTHR31531:SF2">
    <property type="entry name" value="E3 UBIQUITIN-PROTEIN LIGASE E3D"/>
    <property type="match status" value="1"/>
</dbReference>
<evidence type="ECO:0008006" key="4">
    <source>
        <dbReference type="Google" id="ProtNLM"/>
    </source>
</evidence>
<dbReference type="GO" id="GO:0000209">
    <property type="term" value="P:protein polyubiquitination"/>
    <property type="evidence" value="ECO:0007669"/>
    <property type="project" value="TreeGrafter"/>
</dbReference>
<dbReference type="AlphaFoldDB" id="A0A163FNX7"/>
<evidence type="ECO:0000256" key="1">
    <source>
        <dbReference type="SAM" id="MobiDB-lite"/>
    </source>
</evidence>
<dbReference type="Pfam" id="PF09814">
    <property type="entry name" value="HECT_2"/>
    <property type="match status" value="1"/>
</dbReference>
<dbReference type="GO" id="GO:0061630">
    <property type="term" value="F:ubiquitin protein ligase activity"/>
    <property type="evidence" value="ECO:0007669"/>
    <property type="project" value="TreeGrafter"/>
</dbReference>
<dbReference type="EMBL" id="JYNV01000156">
    <property type="protein sequence ID" value="KZM24464.1"/>
    <property type="molecule type" value="Genomic_DNA"/>
</dbReference>
<dbReference type="GO" id="GO:0043161">
    <property type="term" value="P:proteasome-mediated ubiquitin-dependent protein catabolic process"/>
    <property type="evidence" value="ECO:0007669"/>
    <property type="project" value="TreeGrafter"/>
</dbReference>
<comment type="caution">
    <text evidence="2">The sequence shown here is derived from an EMBL/GenBank/DDBJ whole genome shotgun (WGS) entry which is preliminary data.</text>
</comment>
<evidence type="ECO:0000313" key="2">
    <source>
        <dbReference type="EMBL" id="KZM24464.1"/>
    </source>
</evidence>